<protein>
    <submittedName>
        <fullName evidence="8">Na+/Pi symporter</fullName>
    </submittedName>
</protein>
<evidence type="ECO:0000256" key="1">
    <source>
        <dbReference type="ARBA" id="ARBA00004141"/>
    </source>
</evidence>
<evidence type="ECO:0000256" key="7">
    <source>
        <dbReference type="SAM" id="Phobius"/>
    </source>
</evidence>
<name>A0A9P5SFE5_9FUNG</name>
<dbReference type="GO" id="GO:0005315">
    <property type="term" value="F:phosphate transmembrane transporter activity"/>
    <property type="evidence" value="ECO:0007669"/>
    <property type="project" value="InterPro"/>
</dbReference>
<feature type="transmembrane region" description="Helical" evidence="7">
    <location>
        <begin position="6"/>
        <end position="24"/>
    </location>
</feature>
<dbReference type="Proteomes" id="UP000696485">
    <property type="component" value="Unassembled WGS sequence"/>
</dbReference>
<keyword evidence="5 7" id="KW-1133">Transmembrane helix</keyword>
<comment type="caution">
    <text evidence="8">The sequence shown here is derived from an EMBL/GenBank/DDBJ whole genome shotgun (WGS) entry which is preliminary data.</text>
</comment>
<dbReference type="GO" id="GO:0016020">
    <property type="term" value="C:membrane"/>
    <property type="evidence" value="ECO:0007669"/>
    <property type="project" value="UniProtKB-SubCell"/>
</dbReference>
<evidence type="ECO:0000313" key="8">
    <source>
        <dbReference type="EMBL" id="KAF9327960.1"/>
    </source>
</evidence>
<accession>A0A9P5SFE5</accession>
<evidence type="ECO:0000256" key="4">
    <source>
        <dbReference type="ARBA" id="ARBA00022692"/>
    </source>
</evidence>
<dbReference type="AlphaFoldDB" id="A0A9P5SFE5"/>
<dbReference type="GO" id="GO:0035435">
    <property type="term" value="P:phosphate ion transmembrane transport"/>
    <property type="evidence" value="ECO:0007669"/>
    <property type="project" value="TreeGrafter"/>
</dbReference>
<dbReference type="EMBL" id="JAAAUY010000609">
    <property type="protein sequence ID" value="KAF9327960.1"/>
    <property type="molecule type" value="Genomic_DNA"/>
</dbReference>
<dbReference type="Pfam" id="PF01384">
    <property type="entry name" value="PHO4"/>
    <property type="match status" value="1"/>
</dbReference>
<evidence type="ECO:0000256" key="2">
    <source>
        <dbReference type="ARBA" id="ARBA00022448"/>
    </source>
</evidence>
<keyword evidence="6 7" id="KW-0472">Membrane</keyword>
<keyword evidence="4 7" id="KW-0812">Transmembrane</keyword>
<dbReference type="InterPro" id="IPR001204">
    <property type="entry name" value="Phos_transporter"/>
</dbReference>
<keyword evidence="3" id="KW-0592">Phosphate transport</keyword>
<reference evidence="8" key="1">
    <citation type="journal article" date="2020" name="Fungal Divers.">
        <title>Resolving the Mortierellaceae phylogeny through synthesis of multi-gene phylogenetics and phylogenomics.</title>
        <authorList>
            <person name="Vandepol N."/>
            <person name="Liber J."/>
            <person name="Desiro A."/>
            <person name="Na H."/>
            <person name="Kennedy M."/>
            <person name="Barry K."/>
            <person name="Grigoriev I.V."/>
            <person name="Miller A.N."/>
            <person name="O'Donnell K."/>
            <person name="Stajich J.E."/>
            <person name="Bonito G."/>
        </authorList>
    </citation>
    <scope>NUCLEOTIDE SEQUENCE</scope>
    <source>
        <strain evidence="8">NVP1</strain>
    </source>
</reference>
<feature type="transmembrane region" description="Helical" evidence="7">
    <location>
        <begin position="36"/>
        <end position="56"/>
    </location>
</feature>
<proteinExistence type="predicted"/>
<dbReference type="PANTHER" id="PTHR11101">
    <property type="entry name" value="PHOSPHATE TRANSPORTER"/>
    <property type="match status" value="1"/>
</dbReference>
<evidence type="ECO:0000256" key="3">
    <source>
        <dbReference type="ARBA" id="ARBA00022592"/>
    </source>
</evidence>
<feature type="transmembrane region" description="Helical" evidence="7">
    <location>
        <begin position="139"/>
        <end position="161"/>
    </location>
</feature>
<gene>
    <name evidence="8" type="primary">PHO89_2</name>
    <name evidence="8" type="ORF">BG006_008795</name>
</gene>
<keyword evidence="9" id="KW-1185">Reference proteome</keyword>
<comment type="subcellular location">
    <subcellularLocation>
        <location evidence="1">Membrane</location>
        <topology evidence="1">Multi-pass membrane protein</topology>
    </subcellularLocation>
</comment>
<dbReference type="PANTHER" id="PTHR11101:SF80">
    <property type="entry name" value="PHOSPHATE TRANSPORTER"/>
    <property type="match status" value="1"/>
</dbReference>
<sequence>MATPAYFGVALSVQVFYLLFKNALKFDFKSAPKFDFKSASIGIPILLVSVSLSFHARGGGQVLCQRMKAKFLGGLSHDINETQDKVTFAAHEHATKFDPQTEHLFSTFQVVTACFTSSAHGSNDVADAILHASIDTKKALVSVWILVLGGVAVDIGLMTYGHHIMKTLGNKSTSMFPTRGFSAEMATSITILPCSKLKLPVSSTHCITGLATSVGLFVRR</sequence>
<organism evidence="8 9">
    <name type="scientific">Podila minutissima</name>
    <dbReference type="NCBI Taxonomy" id="64525"/>
    <lineage>
        <taxon>Eukaryota</taxon>
        <taxon>Fungi</taxon>
        <taxon>Fungi incertae sedis</taxon>
        <taxon>Mucoromycota</taxon>
        <taxon>Mortierellomycotina</taxon>
        <taxon>Mortierellomycetes</taxon>
        <taxon>Mortierellales</taxon>
        <taxon>Mortierellaceae</taxon>
        <taxon>Podila</taxon>
    </lineage>
</organism>
<evidence type="ECO:0000313" key="9">
    <source>
        <dbReference type="Proteomes" id="UP000696485"/>
    </source>
</evidence>
<evidence type="ECO:0000256" key="6">
    <source>
        <dbReference type="ARBA" id="ARBA00023136"/>
    </source>
</evidence>
<evidence type="ECO:0000256" key="5">
    <source>
        <dbReference type="ARBA" id="ARBA00022989"/>
    </source>
</evidence>
<keyword evidence="2" id="KW-0813">Transport</keyword>